<gene>
    <name evidence="2" type="ORF">HLVA_01550</name>
</gene>
<protein>
    <submittedName>
        <fullName evidence="2">Uncharacterized protein</fullName>
    </submittedName>
</protein>
<organism evidence="2 3">
    <name type="scientific">Haliovirga abyssi</name>
    <dbReference type="NCBI Taxonomy" id="2996794"/>
    <lineage>
        <taxon>Bacteria</taxon>
        <taxon>Fusobacteriati</taxon>
        <taxon>Fusobacteriota</taxon>
        <taxon>Fusobacteriia</taxon>
        <taxon>Fusobacteriales</taxon>
        <taxon>Haliovirgaceae</taxon>
        <taxon>Haliovirga</taxon>
    </lineage>
</organism>
<reference evidence="2 3" key="1">
    <citation type="submission" date="2022-11" db="EMBL/GenBank/DDBJ databases">
        <title>Haliovirga abyssi gen. nov., sp. nov., a mesophilic fermentative bacterium isolated from the Iheya North hydrothermal field and the proposal of Haliovirgaceae fam. nov.</title>
        <authorList>
            <person name="Miyazaki U."/>
            <person name="Tame A."/>
            <person name="Miyazaki J."/>
            <person name="Takai K."/>
            <person name="Sawayama S."/>
            <person name="Kitajima M."/>
            <person name="Okamoto A."/>
            <person name="Nakagawa S."/>
        </authorList>
    </citation>
    <scope>NUCLEOTIDE SEQUENCE [LARGE SCALE GENOMIC DNA]</scope>
    <source>
        <strain evidence="2 3">IC12</strain>
    </source>
</reference>
<feature type="compositionally biased region" description="Basic and acidic residues" evidence="1">
    <location>
        <begin position="23"/>
        <end position="41"/>
    </location>
</feature>
<dbReference type="KEGG" id="haby:HLVA_01550"/>
<feature type="region of interest" description="Disordered" evidence="1">
    <location>
        <begin position="1"/>
        <end position="41"/>
    </location>
</feature>
<sequence length="101" mass="11267">MAMINGFYGNNNISSLTTVNQTKEPKQNENIEKPQDDQPKTDTVEIKNNINAKPTETEQINEEGRANDIEKQLNEVIKKAPEQAISTQGMGITPERVANLL</sequence>
<dbReference type="AlphaFoldDB" id="A0AAU9D0U5"/>
<keyword evidence="3" id="KW-1185">Reference proteome</keyword>
<dbReference type="Proteomes" id="UP001321582">
    <property type="component" value="Chromosome"/>
</dbReference>
<proteinExistence type="predicted"/>
<evidence type="ECO:0000256" key="1">
    <source>
        <dbReference type="SAM" id="MobiDB-lite"/>
    </source>
</evidence>
<name>A0AAU9D0U5_9FUSO</name>
<evidence type="ECO:0000313" key="3">
    <source>
        <dbReference type="Proteomes" id="UP001321582"/>
    </source>
</evidence>
<feature type="compositionally biased region" description="Polar residues" evidence="1">
    <location>
        <begin position="8"/>
        <end position="22"/>
    </location>
</feature>
<dbReference type="RefSeq" id="WP_307904536.1">
    <property type="nucleotide sequence ID" value="NZ_AP027059.1"/>
</dbReference>
<accession>A0AAU9D0U5</accession>
<evidence type="ECO:0000313" key="2">
    <source>
        <dbReference type="EMBL" id="BDU49586.1"/>
    </source>
</evidence>
<dbReference type="EMBL" id="AP027059">
    <property type="protein sequence ID" value="BDU49586.1"/>
    <property type="molecule type" value="Genomic_DNA"/>
</dbReference>